<organism evidence="1 2">
    <name type="scientific">Striga asiatica</name>
    <name type="common">Asiatic witchweed</name>
    <name type="synonym">Buchnera asiatica</name>
    <dbReference type="NCBI Taxonomy" id="4170"/>
    <lineage>
        <taxon>Eukaryota</taxon>
        <taxon>Viridiplantae</taxon>
        <taxon>Streptophyta</taxon>
        <taxon>Embryophyta</taxon>
        <taxon>Tracheophyta</taxon>
        <taxon>Spermatophyta</taxon>
        <taxon>Magnoliopsida</taxon>
        <taxon>eudicotyledons</taxon>
        <taxon>Gunneridae</taxon>
        <taxon>Pentapetalae</taxon>
        <taxon>asterids</taxon>
        <taxon>lamiids</taxon>
        <taxon>Lamiales</taxon>
        <taxon>Orobanchaceae</taxon>
        <taxon>Buchnereae</taxon>
        <taxon>Striga</taxon>
    </lineage>
</organism>
<evidence type="ECO:0000313" key="1">
    <source>
        <dbReference type="EMBL" id="GER55122.1"/>
    </source>
</evidence>
<evidence type="ECO:0000313" key="2">
    <source>
        <dbReference type="Proteomes" id="UP000325081"/>
    </source>
</evidence>
<protein>
    <submittedName>
        <fullName evidence="1">Tyrosine transaminase family protein</fullName>
    </submittedName>
</protein>
<dbReference type="EMBL" id="BKCP01011626">
    <property type="protein sequence ID" value="GER55122.1"/>
    <property type="molecule type" value="Genomic_DNA"/>
</dbReference>
<dbReference type="Proteomes" id="UP000325081">
    <property type="component" value="Unassembled WGS sequence"/>
</dbReference>
<comment type="caution">
    <text evidence="1">The sequence shown here is derived from an EMBL/GenBank/DDBJ whole genome shotgun (WGS) entry which is preliminary data.</text>
</comment>
<accession>A0A5A7RC97</accession>
<gene>
    <name evidence="1" type="ORF">STAS_32774</name>
</gene>
<sequence>MGNRQKTTSCSESPILRASLSEFKSSPQEGIPTIRDDDFNAASASSLIQTIAIAYETPPNPVCDTKRYDPAELLRETLKTKAVSLEADTMFTANVSKSDPFGAFPSVIGTRAYLMGKPSASKHWNTSRGVCTESNVTCSQASDIWPPSFSWMTIIAPSYRSASRKISSLSLASIRSSLILCQNTGRPPFELPILWMTNRIPSTVGIATPYTGNPAYSIPVNVPATFFINTINKDIECDEPRKVKVQAIALPKNIKFLADIIFRR</sequence>
<proteinExistence type="predicted"/>
<name>A0A5A7RC97_STRAF</name>
<reference evidence="2" key="1">
    <citation type="journal article" date="2019" name="Curr. Biol.">
        <title>Genome Sequence of Striga asiatica Provides Insight into the Evolution of Plant Parasitism.</title>
        <authorList>
            <person name="Yoshida S."/>
            <person name="Kim S."/>
            <person name="Wafula E.K."/>
            <person name="Tanskanen J."/>
            <person name="Kim Y.M."/>
            <person name="Honaas L."/>
            <person name="Yang Z."/>
            <person name="Spallek T."/>
            <person name="Conn C.E."/>
            <person name="Ichihashi Y."/>
            <person name="Cheong K."/>
            <person name="Cui S."/>
            <person name="Der J.P."/>
            <person name="Gundlach H."/>
            <person name="Jiao Y."/>
            <person name="Hori C."/>
            <person name="Ishida J.K."/>
            <person name="Kasahara H."/>
            <person name="Kiba T."/>
            <person name="Kim M.S."/>
            <person name="Koo N."/>
            <person name="Laohavisit A."/>
            <person name="Lee Y.H."/>
            <person name="Lumba S."/>
            <person name="McCourt P."/>
            <person name="Mortimer J.C."/>
            <person name="Mutuku J.M."/>
            <person name="Nomura T."/>
            <person name="Sasaki-Sekimoto Y."/>
            <person name="Seto Y."/>
            <person name="Wang Y."/>
            <person name="Wakatake T."/>
            <person name="Sakakibara H."/>
            <person name="Demura T."/>
            <person name="Yamaguchi S."/>
            <person name="Yoneyama K."/>
            <person name="Manabe R.I."/>
            <person name="Nelson D.C."/>
            <person name="Schulman A.H."/>
            <person name="Timko M.P."/>
            <person name="dePamphilis C.W."/>
            <person name="Choi D."/>
            <person name="Shirasu K."/>
        </authorList>
    </citation>
    <scope>NUCLEOTIDE SEQUENCE [LARGE SCALE GENOMIC DNA]</scope>
    <source>
        <strain evidence="2">cv. UVA1</strain>
    </source>
</reference>
<dbReference type="AlphaFoldDB" id="A0A5A7RC97"/>
<keyword evidence="2" id="KW-1185">Reference proteome</keyword>